<dbReference type="EMBL" id="HBJA01039533">
    <property type="protein sequence ID" value="CAE0802378.1"/>
    <property type="molecule type" value="Transcribed_RNA"/>
</dbReference>
<proteinExistence type="predicted"/>
<accession>A0A7S4FMA4</accession>
<gene>
    <name evidence="2" type="ORF">EGYM00163_LOCUS13499</name>
</gene>
<feature type="region of interest" description="Disordered" evidence="1">
    <location>
        <begin position="1"/>
        <end position="31"/>
    </location>
</feature>
<reference evidence="2" key="1">
    <citation type="submission" date="2021-01" db="EMBL/GenBank/DDBJ databases">
        <authorList>
            <person name="Corre E."/>
            <person name="Pelletier E."/>
            <person name="Niang G."/>
            <person name="Scheremetjew M."/>
            <person name="Finn R."/>
            <person name="Kale V."/>
            <person name="Holt S."/>
            <person name="Cochrane G."/>
            <person name="Meng A."/>
            <person name="Brown T."/>
            <person name="Cohen L."/>
        </authorList>
    </citation>
    <scope>NUCLEOTIDE SEQUENCE</scope>
    <source>
        <strain evidence="2">CCMP1594</strain>
    </source>
</reference>
<dbReference type="AlphaFoldDB" id="A0A7S4FMA4"/>
<sequence>MQPNVGRRGNATSVTTAAPMIPAIEPSHPRSGECVTQGRCLCCEICKACIAQAMGLTECHDGSVKFRFGRFALNGLSDGSAEEDRLIRMQCSRPPTTAKACTKAHTGSYLGQVCVGNPCV</sequence>
<organism evidence="2">
    <name type="scientific">Eutreptiella gymnastica</name>
    <dbReference type="NCBI Taxonomy" id="73025"/>
    <lineage>
        <taxon>Eukaryota</taxon>
        <taxon>Discoba</taxon>
        <taxon>Euglenozoa</taxon>
        <taxon>Euglenida</taxon>
        <taxon>Spirocuta</taxon>
        <taxon>Euglenophyceae</taxon>
        <taxon>Eutreptiales</taxon>
        <taxon>Eutreptiaceae</taxon>
        <taxon>Eutreptiella</taxon>
    </lineage>
</organism>
<name>A0A7S4FMA4_9EUGL</name>
<protein>
    <submittedName>
        <fullName evidence="2">Uncharacterized protein</fullName>
    </submittedName>
</protein>
<evidence type="ECO:0000256" key="1">
    <source>
        <dbReference type="SAM" id="MobiDB-lite"/>
    </source>
</evidence>
<evidence type="ECO:0000313" key="2">
    <source>
        <dbReference type="EMBL" id="CAE0802378.1"/>
    </source>
</evidence>